<protein>
    <recommendedName>
        <fullName evidence="9">Molybdopterin-synthase adenylyltransferase</fullName>
        <ecNumber evidence="8">2.7.7.80</ecNumber>
    </recommendedName>
    <alternativeName>
        <fullName evidence="12">MoaD protein adenylase</fullName>
    </alternativeName>
    <alternativeName>
        <fullName evidence="10">Molybdopterin-converting factor subunit 1 adenylase</fullName>
    </alternativeName>
    <alternativeName>
        <fullName evidence="11">Sulfur carrier protein MoaD adenylyltransferase</fullName>
    </alternativeName>
</protein>
<comment type="catalytic activity">
    <reaction evidence="5">
        <text>[molybdopterin-synthase sulfur-carrier protein]-C-terminal Gly-Gly + ATP + H(+) = [molybdopterin-synthase sulfur-carrier protein]-C-terminal Gly-Gly-AMP + diphosphate</text>
        <dbReference type="Rhea" id="RHEA:43616"/>
        <dbReference type="Rhea" id="RHEA-COMP:12159"/>
        <dbReference type="Rhea" id="RHEA-COMP:12202"/>
        <dbReference type="ChEBI" id="CHEBI:15378"/>
        <dbReference type="ChEBI" id="CHEBI:30616"/>
        <dbReference type="ChEBI" id="CHEBI:33019"/>
        <dbReference type="ChEBI" id="CHEBI:90618"/>
        <dbReference type="ChEBI" id="CHEBI:90778"/>
        <dbReference type="EC" id="2.7.7.80"/>
    </reaction>
</comment>
<dbReference type="InterPro" id="IPR045886">
    <property type="entry name" value="ThiF/MoeB/HesA"/>
</dbReference>
<evidence type="ECO:0000256" key="2">
    <source>
        <dbReference type="ARBA" id="ARBA00022679"/>
    </source>
</evidence>
<comment type="subunit">
    <text evidence="7">Homodimer. Forms a stable heterotetrameric complex of 2 MoeB and 2 MoaD during adenylation of MoaD.</text>
</comment>
<evidence type="ECO:0000313" key="15">
    <source>
        <dbReference type="Proteomes" id="UP000196138"/>
    </source>
</evidence>
<evidence type="ECO:0000256" key="1">
    <source>
        <dbReference type="ARBA" id="ARBA00009919"/>
    </source>
</evidence>
<evidence type="ECO:0000256" key="8">
    <source>
        <dbReference type="ARBA" id="ARBA00066884"/>
    </source>
</evidence>
<evidence type="ECO:0000256" key="10">
    <source>
        <dbReference type="ARBA" id="ARBA00075110"/>
    </source>
</evidence>
<reference evidence="14 15" key="1">
    <citation type="submission" date="2017-05" db="EMBL/GenBank/DDBJ databases">
        <authorList>
            <person name="Song R."/>
            <person name="Chenine A.L."/>
            <person name="Ruprecht R.M."/>
        </authorList>
    </citation>
    <scope>NUCLEOTIDE SEQUENCE [LARGE SCALE GENOMIC DNA]</scope>
    <source>
        <strain evidence="14 15">DSM 26136</strain>
    </source>
</reference>
<accession>A0A1Y0ERJ0</accession>
<dbReference type="PANTHER" id="PTHR10953:SF102">
    <property type="entry name" value="ADENYLYLTRANSFERASE AND SULFURTRANSFERASE MOCS3"/>
    <property type="match status" value="1"/>
</dbReference>
<dbReference type="FunFam" id="3.40.50.720:FF:000033">
    <property type="entry name" value="Adenylyltransferase and sulfurtransferase MOCS3"/>
    <property type="match status" value="1"/>
</dbReference>
<proteinExistence type="inferred from homology"/>
<evidence type="ECO:0000313" key="14">
    <source>
        <dbReference type="EMBL" id="ARU05872.1"/>
    </source>
</evidence>
<evidence type="ECO:0000256" key="6">
    <source>
        <dbReference type="ARBA" id="ARBA00055169"/>
    </source>
</evidence>
<organism evidence="14 15">
    <name type="scientific">Comamonas serinivorans</name>
    <dbReference type="NCBI Taxonomy" id="1082851"/>
    <lineage>
        <taxon>Bacteria</taxon>
        <taxon>Pseudomonadati</taxon>
        <taxon>Pseudomonadota</taxon>
        <taxon>Betaproteobacteria</taxon>
        <taxon>Burkholderiales</taxon>
        <taxon>Comamonadaceae</taxon>
        <taxon>Comamonas</taxon>
    </lineage>
</organism>
<dbReference type="NCBIfam" id="NF004281">
    <property type="entry name" value="PRK05690.1"/>
    <property type="match status" value="1"/>
</dbReference>
<gene>
    <name evidence="14" type="ORF">CCO03_15380</name>
</gene>
<comment type="similarity">
    <text evidence="1">Belongs to the HesA/MoeB/ThiF family.</text>
</comment>
<feature type="domain" description="THIF-type NAD/FAD binding fold" evidence="13">
    <location>
        <begin position="9"/>
        <end position="245"/>
    </location>
</feature>
<dbReference type="InterPro" id="IPR035985">
    <property type="entry name" value="Ubiquitin-activating_enz"/>
</dbReference>
<keyword evidence="15" id="KW-1185">Reference proteome</keyword>
<sequence length="283" mass="29746">MNDDQLLRYSRHILLDEIGIEGQERLLASTALIVGAGGLGSPAALYLAAAGVGRLVLVDHDDVDLTNLQRQIAHTQARVGQPKVASAKLAMLALNGQAHITTHARCADDALLAELVPQADVVLDCTDNFEVRQRINAACVRHRKPLASGSAIRFAGQVSSFDLRQAESPCYACLFPPEQQVEAVACATLGVFAPLVGIVGSIQAAEALKLLLYLPSHLQTSLLLVDAMTMRFDELRLTRDAHCPVCGTTAHPPAAVGLNDAATSDPAYTHCGSSATTPSGGAA</sequence>
<evidence type="ECO:0000256" key="12">
    <source>
        <dbReference type="ARBA" id="ARBA00078531"/>
    </source>
</evidence>
<dbReference type="EC" id="2.7.7.80" evidence="8"/>
<dbReference type="GO" id="GO:0061605">
    <property type="term" value="F:molybdopterin-synthase adenylyltransferase activity"/>
    <property type="evidence" value="ECO:0007669"/>
    <property type="project" value="UniProtKB-EC"/>
</dbReference>
<dbReference type="Proteomes" id="UP000196138">
    <property type="component" value="Chromosome"/>
</dbReference>
<dbReference type="GO" id="GO:0005829">
    <property type="term" value="C:cytosol"/>
    <property type="evidence" value="ECO:0007669"/>
    <property type="project" value="TreeGrafter"/>
</dbReference>
<evidence type="ECO:0000256" key="4">
    <source>
        <dbReference type="ARBA" id="ARBA00022840"/>
    </source>
</evidence>
<dbReference type="CDD" id="cd00757">
    <property type="entry name" value="ThiF_MoeB_HesA_family"/>
    <property type="match status" value="1"/>
</dbReference>
<dbReference type="RefSeq" id="WP_087282458.1">
    <property type="nucleotide sequence ID" value="NZ_CP021455.1"/>
</dbReference>
<evidence type="ECO:0000256" key="7">
    <source>
        <dbReference type="ARBA" id="ARBA00063809"/>
    </source>
</evidence>
<dbReference type="KEGG" id="cser:CCO03_15380"/>
<dbReference type="GO" id="GO:0008146">
    <property type="term" value="F:sulfotransferase activity"/>
    <property type="evidence" value="ECO:0007669"/>
    <property type="project" value="TreeGrafter"/>
</dbReference>
<name>A0A1Y0ERJ0_9BURK</name>
<dbReference type="PANTHER" id="PTHR10953">
    <property type="entry name" value="UBIQUITIN-ACTIVATING ENZYME E1"/>
    <property type="match status" value="1"/>
</dbReference>
<dbReference type="GO" id="GO:0004792">
    <property type="term" value="F:thiosulfate-cyanide sulfurtransferase activity"/>
    <property type="evidence" value="ECO:0007669"/>
    <property type="project" value="TreeGrafter"/>
</dbReference>
<keyword evidence="3" id="KW-0547">Nucleotide-binding</keyword>
<keyword evidence="4" id="KW-0067">ATP-binding</keyword>
<keyword evidence="2" id="KW-0808">Transferase</keyword>
<evidence type="ECO:0000256" key="11">
    <source>
        <dbReference type="ARBA" id="ARBA00075328"/>
    </source>
</evidence>
<dbReference type="AlphaFoldDB" id="A0A1Y0ERJ0"/>
<dbReference type="InterPro" id="IPR000594">
    <property type="entry name" value="ThiF_NAD_FAD-bd"/>
</dbReference>
<dbReference type="OrthoDB" id="9804286at2"/>
<evidence type="ECO:0000256" key="5">
    <source>
        <dbReference type="ARBA" id="ARBA00052218"/>
    </source>
</evidence>
<dbReference type="GO" id="GO:0005524">
    <property type="term" value="F:ATP binding"/>
    <property type="evidence" value="ECO:0007669"/>
    <property type="project" value="UniProtKB-KW"/>
</dbReference>
<dbReference type="Gene3D" id="3.40.50.720">
    <property type="entry name" value="NAD(P)-binding Rossmann-like Domain"/>
    <property type="match status" value="1"/>
</dbReference>
<dbReference type="Pfam" id="PF00899">
    <property type="entry name" value="ThiF"/>
    <property type="match status" value="1"/>
</dbReference>
<dbReference type="GO" id="GO:0008641">
    <property type="term" value="F:ubiquitin-like modifier activating enzyme activity"/>
    <property type="evidence" value="ECO:0007669"/>
    <property type="project" value="InterPro"/>
</dbReference>
<dbReference type="EMBL" id="CP021455">
    <property type="protein sequence ID" value="ARU05872.1"/>
    <property type="molecule type" value="Genomic_DNA"/>
</dbReference>
<evidence type="ECO:0000259" key="13">
    <source>
        <dbReference type="Pfam" id="PF00899"/>
    </source>
</evidence>
<evidence type="ECO:0000256" key="9">
    <source>
        <dbReference type="ARBA" id="ARBA00073635"/>
    </source>
</evidence>
<comment type="function">
    <text evidence="6">Catalyzes the adenylation by ATP of the carboxyl group of the C-terminal glycine of sulfur carrier protein MoaD.</text>
</comment>
<evidence type="ECO:0000256" key="3">
    <source>
        <dbReference type="ARBA" id="ARBA00022741"/>
    </source>
</evidence>
<dbReference type="SUPFAM" id="SSF69572">
    <property type="entry name" value="Activating enzymes of the ubiquitin-like proteins"/>
    <property type="match status" value="1"/>
</dbReference>